<keyword evidence="3" id="KW-1185">Reference proteome</keyword>
<feature type="compositionally biased region" description="Polar residues" evidence="1">
    <location>
        <begin position="284"/>
        <end position="293"/>
    </location>
</feature>
<accession>K1X0J0</accession>
<feature type="compositionally biased region" description="Basic and acidic residues" evidence="1">
    <location>
        <begin position="98"/>
        <end position="111"/>
    </location>
</feature>
<proteinExistence type="predicted"/>
<feature type="compositionally biased region" description="Basic and acidic residues" evidence="1">
    <location>
        <begin position="10"/>
        <end position="22"/>
    </location>
</feature>
<feature type="region of interest" description="Disordered" evidence="1">
    <location>
        <begin position="50"/>
        <end position="83"/>
    </location>
</feature>
<dbReference type="OrthoDB" id="3558301at2759"/>
<dbReference type="AlphaFoldDB" id="K1X0J0"/>
<gene>
    <name evidence="2" type="ORF">MBM_02898</name>
</gene>
<feature type="region of interest" description="Disordered" evidence="1">
    <location>
        <begin position="1"/>
        <end position="36"/>
    </location>
</feature>
<protein>
    <submittedName>
        <fullName evidence="2">Uncharacterized protein</fullName>
    </submittedName>
</protein>
<dbReference type="Proteomes" id="UP000006753">
    <property type="component" value="Unassembled WGS sequence"/>
</dbReference>
<evidence type="ECO:0000313" key="2">
    <source>
        <dbReference type="EMBL" id="EKD18656.1"/>
    </source>
</evidence>
<reference evidence="2 3" key="1">
    <citation type="journal article" date="2012" name="BMC Genomics">
        <title>Sequencing the genome of Marssonina brunnea reveals fungus-poplar co-evolution.</title>
        <authorList>
            <person name="Zhu S."/>
            <person name="Cao Y.-Z."/>
            <person name="Jiang C."/>
            <person name="Tan B.-Y."/>
            <person name="Wang Z."/>
            <person name="Feng S."/>
            <person name="Zhang L."/>
            <person name="Su X.-H."/>
            <person name="Brejova B."/>
            <person name="Vinar T."/>
            <person name="Xu M."/>
            <person name="Wang M.-X."/>
            <person name="Zhang S.-G."/>
            <person name="Huang M.-R."/>
            <person name="Wu R."/>
            <person name="Zhou Y."/>
        </authorList>
    </citation>
    <scope>NUCLEOTIDE SEQUENCE [LARGE SCALE GENOMIC DNA]</scope>
    <source>
        <strain evidence="2 3">MB_m1</strain>
    </source>
</reference>
<evidence type="ECO:0000256" key="1">
    <source>
        <dbReference type="SAM" id="MobiDB-lite"/>
    </source>
</evidence>
<feature type="compositionally biased region" description="Low complexity" evidence="1">
    <location>
        <begin position="302"/>
        <end position="325"/>
    </location>
</feature>
<dbReference type="HOGENOM" id="CLU_507218_0_0_1"/>
<sequence length="537" mass="59487">MQARGSQNMKLEKEEAEAEFRPPPHGRAADIGAAPMPRRRAQILADQIEESDSDVLEITGTRSRYPPLPTLERAPPQQPPWEERGWLNSMAQFWWNEEQFRRTEPPSDRCWKGKNPGGCRNGLPSDGWHKKTYDRQQKEKGRGGEQHPNPDNMAPLPPNPPPQMGPGSGDFPHQHGHGASSQAQYRSKGRIAQRRSNWQPVDEGTQERPVDLTGPPSRPGPRALPLHQPLAMGNRLPEPLRPDMGRINPVIDLTDSPPRPGPRALPRQQPLGMGPEPLRPGIGNSVSSANPGQSFVLPSHASSSSSSSSSTFRDQTQAPQGASPQPASPIPSPQAQPEVQHPTPTIYYSTQPVRALKAAYEDAHDVLSMEYKRIRFASLDFPPVRRTLLFLHCMEARIDGMRKMKKDMRKLEKAFPEASSSSFPPGPFPAGTLPLNLPIGDWFYSSDTDAVKARLQSEFAIMEGRDGVIDALIEASVQSGDEAGTQALRVEQAGVDARLEILARLIQATRGIARWDEDAPNRARRNLFYGGRRHRDV</sequence>
<dbReference type="KEGG" id="mbe:MBM_02898"/>
<organism evidence="2 3">
    <name type="scientific">Marssonina brunnea f. sp. multigermtubi (strain MB_m1)</name>
    <name type="common">Marssonina leaf spot fungus</name>
    <dbReference type="NCBI Taxonomy" id="1072389"/>
    <lineage>
        <taxon>Eukaryota</taxon>
        <taxon>Fungi</taxon>
        <taxon>Dikarya</taxon>
        <taxon>Ascomycota</taxon>
        <taxon>Pezizomycotina</taxon>
        <taxon>Leotiomycetes</taxon>
        <taxon>Helotiales</taxon>
        <taxon>Drepanopezizaceae</taxon>
        <taxon>Drepanopeziza</taxon>
    </lineage>
</organism>
<dbReference type="EMBL" id="JH921432">
    <property type="protein sequence ID" value="EKD18656.1"/>
    <property type="molecule type" value="Genomic_DNA"/>
</dbReference>
<feature type="region of interest" description="Disordered" evidence="1">
    <location>
        <begin position="98"/>
        <end position="344"/>
    </location>
</feature>
<evidence type="ECO:0000313" key="3">
    <source>
        <dbReference type="Proteomes" id="UP000006753"/>
    </source>
</evidence>
<dbReference type="InParanoid" id="K1X0J0"/>
<feature type="compositionally biased region" description="Basic and acidic residues" evidence="1">
    <location>
        <begin position="127"/>
        <end position="145"/>
    </location>
</feature>
<feature type="compositionally biased region" description="Pro residues" evidence="1">
    <location>
        <begin position="155"/>
        <end position="164"/>
    </location>
</feature>
<name>K1X0J0_MARBU</name>